<dbReference type="InterPro" id="IPR028974">
    <property type="entry name" value="TSP_type-3_rpt"/>
</dbReference>
<dbReference type="Proteomes" id="UP001206788">
    <property type="component" value="Unassembled WGS sequence"/>
</dbReference>
<dbReference type="Pfam" id="PF02412">
    <property type="entry name" value="TSP_3"/>
    <property type="match status" value="1"/>
</dbReference>
<evidence type="ECO:0000313" key="14">
    <source>
        <dbReference type="Proteomes" id="UP001206788"/>
    </source>
</evidence>
<keyword evidence="7" id="KW-0626">Porin</keyword>
<feature type="domain" description="OmpA-like" evidence="12">
    <location>
        <begin position="317"/>
        <end position="430"/>
    </location>
</feature>
<dbReference type="Gene3D" id="4.10.1080.10">
    <property type="entry name" value="TSP type-3 repeat"/>
    <property type="match status" value="1"/>
</dbReference>
<dbReference type="Gene3D" id="3.30.1330.60">
    <property type="entry name" value="OmpA-like domain"/>
    <property type="match status" value="1"/>
</dbReference>
<accession>A0ABT2G5F2</accession>
<evidence type="ECO:0000256" key="5">
    <source>
        <dbReference type="ARBA" id="ARBA00022729"/>
    </source>
</evidence>
<evidence type="ECO:0000256" key="6">
    <source>
        <dbReference type="ARBA" id="ARBA00023065"/>
    </source>
</evidence>
<reference evidence="13 14" key="1">
    <citation type="submission" date="2022-08" db="EMBL/GenBank/DDBJ databases">
        <title>Algoriphagus sp. CAU 1643 isolated from mud.</title>
        <authorList>
            <person name="Kim W."/>
        </authorList>
    </citation>
    <scope>NUCLEOTIDE SEQUENCE [LARGE SCALE GENOMIC DNA]</scope>
    <source>
        <strain evidence="13 14">CAU 1643</strain>
    </source>
</reference>
<dbReference type="SUPFAM" id="SSF103088">
    <property type="entry name" value="OmpA-like"/>
    <property type="match status" value="1"/>
</dbReference>
<dbReference type="SUPFAM" id="SSF56925">
    <property type="entry name" value="OMPA-like"/>
    <property type="match status" value="1"/>
</dbReference>
<comment type="subcellular location">
    <subcellularLocation>
        <location evidence="1">Cell outer membrane</location>
        <topology evidence="1">Multi-pass membrane protein</topology>
    </subcellularLocation>
</comment>
<protein>
    <submittedName>
        <fullName evidence="13">OmpA family protein</fullName>
    </submittedName>
</protein>
<organism evidence="13 14">
    <name type="scientific">Algoriphagus limi</name>
    <dbReference type="NCBI Taxonomy" id="2975273"/>
    <lineage>
        <taxon>Bacteria</taxon>
        <taxon>Pseudomonadati</taxon>
        <taxon>Bacteroidota</taxon>
        <taxon>Cytophagia</taxon>
        <taxon>Cytophagales</taxon>
        <taxon>Cyclobacteriaceae</taxon>
        <taxon>Algoriphagus</taxon>
    </lineage>
</organism>
<dbReference type="PANTHER" id="PTHR30329">
    <property type="entry name" value="STATOR ELEMENT OF FLAGELLAR MOTOR COMPLEX"/>
    <property type="match status" value="1"/>
</dbReference>
<evidence type="ECO:0000256" key="4">
    <source>
        <dbReference type="ARBA" id="ARBA00022692"/>
    </source>
</evidence>
<feature type="chain" id="PRO_5045642120" evidence="11">
    <location>
        <begin position="21"/>
        <end position="430"/>
    </location>
</feature>
<keyword evidence="6" id="KW-0406">Ion transport</keyword>
<dbReference type="InterPro" id="IPR006665">
    <property type="entry name" value="OmpA-like"/>
</dbReference>
<dbReference type="InterPro" id="IPR006690">
    <property type="entry name" value="OMPA-like_CS"/>
</dbReference>
<keyword evidence="5 11" id="KW-0732">Signal</keyword>
<dbReference type="InterPro" id="IPR006664">
    <property type="entry name" value="OMP_bac"/>
</dbReference>
<keyword evidence="8 10" id="KW-0472">Membrane</keyword>
<name>A0ABT2G5F2_9BACT</name>
<dbReference type="SUPFAM" id="SSF103647">
    <property type="entry name" value="TSP type-3 repeat"/>
    <property type="match status" value="1"/>
</dbReference>
<dbReference type="PANTHER" id="PTHR30329:SF21">
    <property type="entry name" value="LIPOPROTEIN YIAD-RELATED"/>
    <property type="match status" value="1"/>
</dbReference>
<dbReference type="InterPro" id="IPR036737">
    <property type="entry name" value="OmpA-like_sf"/>
</dbReference>
<dbReference type="RefSeq" id="WP_259414210.1">
    <property type="nucleotide sequence ID" value="NZ_JANWGH010000002.1"/>
</dbReference>
<evidence type="ECO:0000256" key="8">
    <source>
        <dbReference type="ARBA" id="ARBA00023136"/>
    </source>
</evidence>
<feature type="signal peptide" evidence="11">
    <location>
        <begin position="1"/>
        <end position="20"/>
    </location>
</feature>
<keyword evidence="2" id="KW-0813">Transport</keyword>
<evidence type="ECO:0000256" key="11">
    <source>
        <dbReference type="SAM" id="SignalP"/>
    </source>
</evidence>
<dbReference type="CDD" id="cd07185">
    <property type="entry name" value="OmpA_C-like"/>
    <property type="match status" value="1"/>
</dbReference>
<evidence type="ECO:0000256" key="10">
    <source>
        <dbReference type="PROSITE-ProRule" id="PRU00473"/>
    </source>
</evidence>
<evidence type="ECO:0000259" key="12">
    <source>
        <dbReference type="PROSITE" id="PS51123"/>
    </source>
</evidence>
<evidence type="ECO:0000256" key="1">
    <source>
        <dbReference type="ARBA" id="ARBA00004571"/>
    </source>
</evidence>
<evidence type="ECO:0000313" key="13">
    <source>
        <dbReference type="EMBL" id="MCS5490505.1"/>
    </source>
</evidence>
<dbReference type="InterPro" id="IPR011250">
    <property type="entry name" value="OMP/PagP_B-barrel"/>
</dbReference>
<keyword evidence="14" id="KW-1185">Reference proteome</keyword>
<dbReference type="EMBL" id="JANWGH010000002">
    <property type="protein sequence ID" value="MCS5490505.1"/>
    <property type="molecule type" value="Genomic_DNA"/>
</dbReference>
<evidence type="ECO:0000256" key="2">
    <source>
        <dbReference type="ARBA" id="ARBA00022448"/>
    </source>
</evidence>
<dbReference type="PROSITE" id="PS51123">
    <property type="entry name" value="OMPA_2"/>
    <property type="match status" value="1"/>
</dbReference>
<dbReference type="InterPro" id="IPR003367">
    <property type="entry name" value="Thrombospondin_3-like_rpt"/>
</dbReference>
<dbReference type="PRINTS" id="PR01021">
    <property type="entry name" value="OMPADOMAIN"/>
</dbReference>
<keyword evidence="3" id="KW-1134">Transmembrane beta strand</keyword>
<sequence>MKKLLLTAFLSIGIAQFIYAQKEFNQWSIEASAGFNKSMGPLSPGYLSPTLNIGHLDFGARYMMNEYFGLKGDFGFGNFKEVKGVSPEFTTNYIRGNAQMVLNAGRMLNFENISRRLGMLAHFGVGFGRLSYEETIYNQESDYVYNIISGVTTQYKLSNRLALTGDISYIHNGRQTYTFDGNSYNAPVQPNPPTNPFIHAPGGWWTGTIGLNFYLGSQEEHADWHIAADKYATKEELASQIGEIKDMLKDSDGDGIPDYLDKEPNTPAGARVNSSGVTLDSDGDGMSDHEDNCPFLPGPSSNGGCPIEEIAEPIEYIRKAIDEQYLNVYFAFDSSKPLQYSVSSVQFVSNFLKKNPGTSLEVKGYADELGSEDYNIKLSEKRAKAVYDLLIASGIDSSRLSFKGYGEDTSVDKESQDARQFARRVSFEVK</sequence>
<keyword evidence="9" id="KW-0998">Cell outer membrane</keyword>
<comment type="caution">
    <text evidence="13">The sequence shown here is derived from an EMBL/GenBank/DDBJ whole genome shotgun (WGS) entry which is preliminary data.</text>
</comment>
<keyword evidence="4" id="KW-0812">Transmembrane</keyword>
<evidence type="ECO:0000256" key="7">
    <source>
        <dbReference type="ARBA" id="ARBA00023114"/>
    </source>
</evidence>
<evidence type="ECO:0000256" key="9">
    <source>
        <dbReference type="ARBA" id="ARBA00023237"/>
    </source>
</evidence>
<dbReference type="InterPro" id="IPR050330">
    <property type="entry name" value="Bact_OuterMem_StrucFunc"/>
</dbReference>
<proteinExistence type="predicted"/>
<gene>
    <name evidence="13" type="ORF">NY014_08700</name>
</gene>
<dbReference type="PROSITE" id="PS01068">
    <property type="entry name" value="OMPA_1"/>
    <property type="match status" value="1"/>
</dbReference>
<evidence type="ECO:0000256" key="3">
    <source>
        <dbReference type="ARBA" id="ARBA00022452"/>
    </source>
</evidence>
<dbReference type="Pfam" id="PF00691">
    <property type="entry name" value="OmpA"/>
    <property type="match status" value="1"/>
</dbReference>